<evidence type="ECO:0000256" key="1">
    <source>
        <dbReference type="SAM" id="Phobius"/>
    </source>
</evidence>
<sequence>MEWLYPRRRGPQWKQANALPSVSAPPLPLLTIFGILILLLWFSQYTDYSYRAQFHNFQLFLLLFSVLLIFFIISSGRFAFGQRRLERDAGSSPWGMAVLLGFLFVLLSYQSSFHSKWFGPST</sequence>
<keyword evidence="1" id="KW-0812">Transmembrane</keyword>
<proteinExistence type="predicted"/>
<dbReference type="PANTHER" id="PTHR33306:SF21">
    <property type="entry name" value="TRANSMEMBRANE PROTEIN"/>
    <property type="match status" value="1"/>
</dbReference>
<dbReference type="OrthoDB" id="1935034at2759"/>
<dbReference type="Proteomes" id="UP001165190">
    <property type="component" value="Unassembled WGS sequence"/>
</dbReference>
<name>A0A9W7H9W6_HIBTR</name>
<organism evidence="2 3">
    <name type="scientific">Hibiscus trionum</name>
    <name type="common">Flower of an hour</name>
    <dbReference type="NCBI Taxonomy" id="183268"/>
    <lineage>
        <taxon>Eukaryota</taxon>
        <taxon>Viridiplantae</taxon>
        <taxon>Streptophyta</taxon>
        <taxon>Embryophyta</taxon>
        <taxon>Tracheophyta</taxon>
        <taxon>Spermatophyta</taxon>
        <taxon>Magnoliopsida</taxon>
        <taxon>eudicotyledons</taxon>
        <taxon>Gunneridae</taxon>
        <taxon>Pentapetalae</taxon>
        <taxon>rosids</taxon>
        <taxon>malvids</taxon>
        <taxon>Malvales</taxon>
        <taxon>Malvaceae</taxon>
        <taxon>Malvoideae</taxon>
        <taxon>Hibiscus</taxon>
    </lineage>
</organism>
<accession>A0A9W7H9W6</accession>
<keyword evidence="1" id="KW-0472">Membrane</keyword>
<protein>
    <submittedName>
        <fullName evidence="2">Uncharacterized protein</fullName>
    </submittedName>
</protein>
<feature type="transmembrane region" description="Helical" evidence="1">
    <location>
        <begin position="21"/>
        <end position="42"/>
    </location>
</feature>
<evidence type="ECO:0000313" key="3">
    <source>
        <dbReference type="Proteomes" id="UP001165190"/>
    </source>
</evidence>
<feature type="transmembrane region" description="Helical" evidence="1">
    <location>
        <begin position="94"/>
        <end position="112"/>
    </location>
</feature>
<reference evidence="2" key="1">
    <citation type="submission" date="2023-05" db="EMBL/GenBank/DDBJ databases">
        <title>Genome and transcriptome analyses reveal genes involved in the formation of fine ridges on petal epidermal cells in Hibiscus trionum.</title>
        <authorList>
            <person name="Koshimizu S."/>
            <person name="Masuda S."/>
            <person name="Ishii T."/>
            <person name="Shirasu K."/>
            <person name="Hoshino A."/>
            <person name="Arita M."/>
        </authorList>
    </citation>
    <scope>NUCLEOTIDE SEQUENCE</scope>
    <source>
        <strain evidence="2">Hamamatsu line</strain>
    </source>
</reference>
<gene>
    <name evidence="2" type="ORF">HRI_001007100</name>
</gene>
<keyword evidence="1" id="KW-1133">Transmembrane helix</keyword>
<evidence type="ECO:0000313" key="2">
    <source>
        <dbReference type="EMBL" id="GMI73378.1"/>
    </source>
</evidence>
<dbReference type="PANTHER" id="PTHR33306">
    <property type="entry name" value="EXPRESSED PROTEIN-RELATED-RELATED"/>
    <property type="match status" value="1"/>
</dbReference>
<feature type="transmembrane region" description="Helical" evidence="1">
    <location>
        <begin position="54"/>
        <end position="73"/>
    </location>
</feature>
<dbReference type="EMBL" id="BSYR01000010">
    <property type="protein sequence ID" value="GMI73378.1"/>
    <property type="molecule type" value="Genomic_DNA"/>
</dbReference>
<keyword evidence="3" id="KW-1185">Reference proteome</keyword>
<dbReference type="AlphaFoldDB" id="A0A9W7H9W6"/>
<comment type="caution">
    <text evidence="2">The sequence shown here is derived from an EMBL/GenBank/DDBJ whole genome shotgun (WGS) entry which is preliminary data.</text>
</comment>